<dbReference type="PANTHER" id="PTHR30024:SF47">
    <property type="entry name" value="TAURINE-BINDING PERIPLASMIC PROTEIN"/>
    <property type="match status" value="1"/>
</dbReference>
<protein>
    <submittedName>
        <fullName evidence="5">ABC transporter substrate-binding protein</fullName>
    </submittedName>
</protein>
<accession>A0A6C0GK84</accession>
<proteinExistence type="inferred from homology"/>
<comment type="similarity">
    <text evidence="2">Belongs to the bacterial solute-binding protein SsuA/TauA family.</text>
</comment>
<sequence>MKPTETLKIGGVPEHFNLPWHQAISQGDFEGQGIQIEWKEYPGGTGEMTRDLRNGSLDLAVLLTEGIVADIVKGNPSKIISLYVESPLIWGIHVPAHSGLQNIEDIQGKRYAISRMGSGSHLMAFVDTSQRGWPLTEEQLVIVGNLQGAREAFRNNEAEVFMWERFMTQPFVDNGEFRRVGECPTPWPCFVIAARNEVIATRKEALQKVLQTIYQANGEFMQNKSAPGMVSERFGIKPDDATAWFAHTKWASNSQLSPKILTEVVDTLYRLHLIDRQAKPEEVYIQV</sequence>
<dbReference type="InterPro" id="IPR054364">
    <property type="entry name" value="Ca3427-like_PBP2"/>
</dbReference>
<dbReference type="GO" id="GO:0042597">
    <property type="term" value="C:periplasmic space"/>
    <property type="evidence" value="ECO:0007669"/>
    <property type="project" value="UniProtKB-SubCell"/>
</dbReference>
<dbReference type="RefSeq" id="WP_162444450.1">
    <property type="nucleotide sequence ID" value="NZ_CP048222.1"/>
</dbReference>
<gene>
    <name evidence="5" type="ORF">GXP67_18215</name>
</gene>
<organism evidence="5 6">
    <name type="scientific">Rhodocytophaga rosea</name>
    <dbReference type="NCBI Taxonomy" id="2704465"/>
    <lineage>
        <taxon>Bacteria</taxon>
        <taxon>Pseudomonadati</taxon>
        <taxon>Bacteroidota</taxon>
        <taxon>Cytophagia</taxon>
        <taxon>Cytophagales</taxon>
        <taxon>Rhodocytophagaceae</taxon>
        <taxon>Rhodocytophaga</taxon>
    </lineage>
</organism>
<name>A0A6C0GK84_9BACT</name>
<evidence type="ECO:0000259" key="4">
    <source>
        <dbReference type="Pfam" id="PF22384"/>
    </source>
</evidence>
<dbReference type="Proteomes" id="UP000480178">
    <property type="component" value="Chromosome"/>
</dbReference>
<evidence type="ECO:0000256" key="1">
    <source>
        <dbReference type="ARBA" id="ARBA00004418"/>
    </source>
</evidence>
<dbReference type="PANTHER" id="PTHR30024">
    <property type="entry name" value="ALIPHATIC SULFONATES-BINDING PROTEIN-RELATED"/>
    <property type="match status" value="1"/>
</dbReference>
<dbReference type="EMBL" id="CP048222">
    <property type="protein sequence ID" value="QHT68438.1"/>
    <property type="molecule type" value="Genomic_DNA"/>
</dbReference>
<feature type="domain" description="Ca3427-like PBP 2" evidence="4">
    <location>
        <begin position="104"/>
        <end position="182"/>
    </location>
</feature>
<dbReference type="Gene3D" id="3.40.190.10">
    <property type="entry name" value="Periplasmic binding protein-like II"/>
    <property type="match status" value="2"/>
</dbReference>
<evidence type="ECO:0000313" key="6">
    <source>
        <dbReference type="Proteomes" id="UP000480178"/>
    </source>
</evidence>
<dbReference type="AlphaFoldDB" id="A0A6C0GK84"/>
<evidence type="ECO:0000256" key="2">
    <source>
        <dbReference type="ARBA" id="ARBA00010742"/>
    </source>
</evidence>
<keyword evidence="3" id="KW-0732">Signal</keyword>
<reference evidence="5 6" key="1">
    <citation type="submission" date="2020-01" db="EMBL/GenBank/DDBJ databases">
        <authorList>
            <person name="Kim M.K."/>
        </authorList>
    </citation>
    <scope>NUCLEOTIDE SEQUENCE [LARGE SCALE GENOMIC DNA]</scope>
    <source>
        <strain evidence="5 6">172606-1</strain>
    </source>
</reference>
<keyword evidence="6" id="KW-1185">Reference proteome</keyword>
<evidence type="ECO:0000313" key="5">
    <source>
        <dbReference type="EMBL" id="QHT68438.1"/>
    </source>
</evidence>
<comment type="subcellular location">
    <subcellularLocation>
        <location evidence="1">Periplasm</location>
    </subcellularLocation>
</comment>
<dbReference type="SUPFAM" id="SSF53850">
    <property type="entry name" value="Periplasmic binding protein-like II"/>
    <property type="match status" value="1"/>
</dbReference>
<dbReference type="CDD" id="cd13637">
    <property type="entry name" value="PBP2_Ca3427_like"/>
    <property type="match status" value="1"/>
</dbReference>
<evidence type="ECO:0000256" key="3">
    <source>
        <dbReference type="ARBA" id="ARBA00022729"/>
    </source>
</evidence>
<dbReference type="KEGG" id="rhoz:GXP67_18215"/>
<dbReference type="Pfam" id="PF22384">
    <property type="entry name" value="PBP2_Ca3427_like"/>
    <property type="match status" value="1"/>
</dbReference>